<dbReference type="EMBL" id="CAICTM010000673">
    <property type="protein sequence ID" value="CAB9514792.1"/>
    <property type="molecule type" value="Genomic_DNA"/>
</dbReference>
<dbReference type="AlphaFoldDB" id="A0A9N8E4Z6"/>
<feature type="chain" id="PRO_5040156703" evidence="2">
    <location>
        <begin position="29"/>
        <end position="328"/>
    </location>
</feature>
<dbReference type="OrthoDB" id="46300at2759"/>
<evidence type="ECO:0000313" key="3">
    <source>
        <dbReference type="EMBL" id="CAB9514792.1"/>
    </source>
</evidence>
<dbReference type="Proteomes" id="UP001153069">
    <property type="component" value="Unassembled WGS sequence"/>
</dbReference>
<gene>
    <name evidence="3" type="ORF">SEMRO_674_G185420.1</name>
</gene>
<feature type="signal peptide" evidence="2">
    <location>
        <begin position="1"/>
        <end position="28"/>
    </location>
</feature>
<protein>
    <submittedName>
        <fullName evidence="3">Uncharacterized protein</fullName>
    </submittedName>
</protein>
<evidence type="ECO:0000256" key="1">
    <source>
        <dbReference type="SAM" id="MobiDB-lite"/>
    </source>
</evidence>
<sequence>MIMNATTTMWQFYTCFLALVSFSGFVVSFAPPSTKTTAGCASPTELSMSSSSPSSSRRDLFQQTTGAAAIALGASILIQHPRKVQAISLQGPMTEQSALNKANEGYQGVYFDPNHPDGYRIIRTNSKTGKTTMTLSDGVPTQEEAKTYTAAVTVDGNNNAFVFDFSFKGGPKNLKATLADDKQSLAFEDGNIWTKNYYKYDGIYKVTSGPGSENKDAYRVIRRNKPDILLEVNDTGNPADSKFVDGKVGSLFSIPTSQLTFYYNGKGAAQAAASYSVMDALYDFQRSKPPPTTNEYGGTVGQLSFQDRNTVFPYGTITFPDKTVWTRI</sequence>
<evidence type="ECO:0000313" key="4">
    <source>
        <dbReference type="Proteomes" id="UP001153069"/>
    </source>
</evidence>
<keyword evidence="4" id="KW-1185">Reference proteome</keyword>
<name>A0A9N8E4Z6_9STRA</name>
<proteinExistence type="predicted"/>
<reference evidence="3" key="1">
    <citation type="submission" date="2020-06" db="EMBL/GenBank/DDBJ databases">
        <authorList>
            <consortium name="Plant Systems Biology data submission"/>
        </authorList>
    </citation>
    <scope>NUCLEOTIDE SEQUENCE</scope>
    <source>
        <strain evidence="3">D6</strain>
    </source>
</reference>
<feature type="region of interest" description="Disordered" evidence="1">
    <location>
        <begin position="35"/>
        <end position="59"/>
    </location>
</feature>
<organism evidence="3 4">
    <name type="scientific">Seminavis robusta</name>
    <dbReference type="NCBI Taxonomy" id="568900"/>
    <lineage>
        <taxon>Eukaryota</taxon>
        <taxon>Sar</taxon>
        <taxon>Stramenopiles</taxon>
        <taxon>Ochrophyta</taxon>
        <taxon>Bacillariophyta</taxon>
        <taxon>Bacillariophyceae</taxon>
        <taxon>Bacillariophycidae</taxon>
        <taxon>Naviculales</taxon>
        <taxon>Naviculaceae</taxon>
        <taxon>Seminavis</taxon>
    </lineage>
</organism>
<keyword evidence="2" id="KW-0732">Signal</keyword>
<comment type="caution">
    <text evidence="3">The sequence shown here is derived from an EMBL/GenBank/DDBJ whole genome shotgun (WGS) entry which is preliminary data.</text>
</comment>
<evidence type="ECO:0000256" key="2">
    <source>
        <dbReference type="SAM" id="SignalP"/>
    </source>
</evidence>
<accession>A0A9N8E4Z6</accession>